<dbReference type="GO" id="GO:0004252">
    <property type="term" value="F:serine-type endopeptidase activity"/>
    <property type="evidence" value="ECO:0007669"/>
    <property type="project" value="InterPro"/>
</dbReference>
<dbReference type="GO" id="GO:0016020">
    <property type="term" value="C:membrane"/>
    <property type="evidence" value="ECO:0007669"/>
    <property type="project" value="UniProtKB-SubCell"/>
</dbReference>
<feature type="transmembrane region" description="Helical" evidence="7">
    <location>
        <begin position="152"/>
        <end position="170"/>
    </location>
</feature>
<dbReference type="RefSeq" id="WP_072816043.1">
    <property type="nucleotide sequence ID" value="NZ_LT670849.1"/>
</dbReference>
<feature type="transmembrane region" description="Helical" evidence="7">
    <location>
        <begin position="64"/>
        <end position="87"/>
    </location>
</feature>
<evidence type="ECO:0000313" key="9">
    <source>
        <dbReference type="EMBL" id="SHN61969.1"/>
    </source>
</evidence>
<dbReference type="InterPro" id="IPR022764">
    <property type="entry name" value="Peptidase_S54_rhomboid_dom"/>
</dbReference>
<evidence type="ECO:0000256" key="2">
    <source>
        <dbReference type="ARBA" id="ARBA00009045"/>
    </source>
</evidence>
<feature type="transmembrane region" description="Helical" evidence="7">
    <location>
        <begin position="231"/>
        <end position="250"/>
    </location>
</feature>
<keyword evidence="4" id="KW-0378">Hydrolase</keyword>
<evidence type="ECO:0000256" key="1">
    <source>
        <dbReference type="ARBA" id="ARBA00004141"/>
    </source>
</evidence>
<dbReference type="InterPro" id="IPR035952">
    <property type="entry name" value="Rhomboid-like_sf"/>
</dbReference>
<sequence>MKFTRSAGTFEVPHTATALLLGVNILVYALTLQSSGGSTPTPDALFRFGAIYSGALARHEYWRLVAYAFLHASMLHILTNMACLVWWGGPLEKRVGTSYFLLIYFASVIAGALTGIFTQQGLYFTVGASGATSGILGALLCLKLLRRIEPPASFFVINIGLNIVFAFLAPRVDWRAHLGGFAAGMLMCALLDAFEIAAPKLMRCKFPEFIKLNLGVLLAIVAWLADFSPAVLIVALVVLIAAVKGIDIALSQPRGLAWTVAVLAAGNALAVGAIVMLTLPVVTPNIALPANLVPWAASSLRSLIGVATSLPVISTLIVIVAVFGLTLLFLWPELKRGLNDRGGFAAAGFRAERGRSRGL</sequence>
<proteinExistence type="inferred from homology"/>
<protein>
    <submittedName>
        <fullName evidence="9">Rhomboid protease GluP</fullName>
    </submittedName>
</protein>
<evidence type="ECO:0000256" key="5">
    <source>
        <dbReference type="ARBA" id="ARBA00022989"/>
    </source>
</evidence>
<feature type="domain" description="Peptidase S54 rhomboid" evidence="8">
    <location>
        <begin position="59"/>
        <end position="191"/>
    </location>
</feature>
<keyword evidence="5 7" id="KW-1133">Transmembrane helix</keyword>
<keyword evidence="6 7" id="KW-0472">Membrane</keyword>
<dbReference type="Proteomes" id="UP000184096">
    <property type="component" value="Chromosome I"/>
</dbReference>
<dbReference type="PANTHER" id="PTHR43731">
    <property type="entry name" value="RHOMBOID PROTEASE"/>
    <property type="match status" value="1"/>
</dbReference>
<comment type="subcellular location">
    <subcellularLocation>
        <location evidence="1">Membrane</location>
        <topology evidence="1">Multi-pass membrane protein</topology>
    </subcellularLocation>
</comment>
<dbReference type="Pfam" id="PF01694">
    <property type="entry name" value="Rhomboid"/>
    <property type="match status" value="1"/>
</dbReference>
<dbReference type="GO" id="GO:0006508">
    <property type="term" value="P:proteolysis"/>
    <property type="evidence" value="ECO:0007669"/>
    <property type="project" value="UniProtKB-KW"/>
</dbReference>
<dbReference type="Gene3D" id="1.20.1540.10">
    <property type="entry name" value="Rhomboid-like"/>
    <property type="match status" value="1"/>
</dbReference>
<evidence type="ECO:0000259" key="8">
    <source>
        <dbReference type="Pfam" id="PF01694"/>
    </source>
</evidence>
<feature type="transmembrane region" description="Helical" evidence="7">
    <location>
        <begin position="302"/>
        <end position="331"/>
    </location>
</feature>
<evidence type="ECO:0000256" key="7">
    <source>
        <dbReference type="SAM" id="Phobius"/>
    </source>
</evidence>
<dbReference type="InterPro" id="IPR050925">
    <property type="entry name" value="Rhomboid_protease_S54"/>
</dbReference>
<feature type="transmembrane region" description="Helical" evidence="7">
    <location>
        <begin position="99"/>
        <end position="117"/>
    </location>
</feature>
<evidence type="ECO:0000256" key="4">
    <source>
        <dbReference type="ARBA" id="ARBA00022801"/>
    </source>
</evidence>
<dbReference type="SUPFAM" id="SSF144091">
    <property type="entry name" value="Rhomboid-like"/>
    <property type="match status" value="1"/>
</dbReference>
<dbReference type="AlphaFoldDB" id="A0A1M7SU08"/>
<feature type="transmembrane region" description="Helical" evidence="7">
    <location>
        <begin position="12"/>
        <end position="31"/>
    </location>
</feature>
<accession>A0A1M7SU08</accession>
<keyword evidence="3 7" id="KW-0812">Transmembrane</keyword>
<evidence type="ECO:0000313" key="10">
    <source>
        <dbReference type="Proteomes" id="UP000184096"/>
    </source>
</evidence>
<feature type="transmembrane region" description="Helical" evidence="7">
    <location>
        <begin position="257"/>
        <end position="282"/>
    </location>
</feature>
<keyword evidence="9" id="KW-0645">Protease</keyword>
<gene>
    <name evidence="9" type="ORF">SAMN05444170_0210</name>
</gene>
<dbReference type="OrthoDB" id="9797190at2"/>
<organism evidence="9 10">
    <name type="scientific">Bradyrhizobium erythrophlei</name>
    <dbReference type="NCBI Taxonomy" id="1437360"/>
    <lineage>
        <taxon>Bacteria</taxon>
        <taxon>Pseudomonadati</taxon>
        <taxon>Pseudomonadota</taxon>
        <taxon>Alphaproteobacteria</taxon>
        <taxon>Hyphomicrobiales</taxon>
        <taxon>Nitrobacteraceae</taxon>
        <taxon>Bradyrhizobium</taxon>
    </lineage>
</organism>
<dbReference type="EMBL" id="LT670849">
    <property type="protein sequence ID" value="SHN61969.1"/>
    <property type="molecule type" value="Genomic_DNA"/>
</dbReference>
<feature type="transmembrane region" description="Helical" evidence="7">
    <location>
        <begin position="123"/>
        <end position="145"/>
    </location>
</feature>
<reference evidence="10" key="1">
    <citation type="submission" date="2016-11" db="EMBL/GenBank/DDBJ databases">
        <authorList>
            <person name="Varghese N."/>
            <person name="Submissions S."/>
        </authorList>
    </citation>
    <scope>NUCLEOTIDE SEQUENCE [LARGE SCALE GENOMIC DNA]</scope>
    <source>
        <strain evidence="10">GAS401</strain>
    </source>
</reference>
<keyword evidence="10" id="KW-1185">Reference proteome</keyword>
<evidence type="ECO:0000256" key="6">
    <source>
        <dbReference type="ARBA" id="ARBA00023136"/>
    </source>
</evidence>
<comment type="similarity">
    <text evidence="2">Belongs to the peptidase S54 family.</text>
</comment>
<name>A0A1M7SU08_9BRAD</name>
<evidence type="ECO:0000256" key="3">
    <source>
        <dbReference type="ARBA" id="ARBA00022692"/>
    </source>
</evidence>
<dbReference type="PANTHER" id="PTHR43731:SF14">
    <property type="entry name" value="PRESENILIN-ASSOCIATED RHOMBOID-LIKE PROTEIN, MITOCHONDRIAL"/>
    <property type="match status" value="1"/>
</dbReference>